<dbReference type="InterPro" id="IPR052828">
    <property type="entry name" value="NELF-A_domain"/>
</dbReference>
<dbReference type="InterPro" id="IPR037517">
    <property type="entry name" value="HDAG_dom"/>
</dbReference>
<organism evidence="3 4">
    <name type="scientific">Cinara cedri</name>
    <dbReference type="NCBI Taxonomy" id="506608"/>
    <lineage>
        <taxon>Eukaryota</taxon>
        <taxon>Metazoa</taxon>
        <taxon>Ecdysozoa</taxon>
        <taxon>Arthropoda</taxon>
        <taxon>Hexapoda</taxon>
        <taxon>Insecta</taxon>
        <taxon>Pterygota</taxon>
        <taxon>Neoptera</taxon>
        <taxon>Paraneoptera</taxon>
        <taxon>Hemiptera</taxon>
        <taxon>Sternorrhyncha</taxon>
        <taxon>Aphidomorpha</taxon>
        <taxon>Aphidoidea</taxon>
        <taxon>Aphididae</taxon>
        <taxon>Lachninae</taxon>
        <taxon>Cinara</taxon>
    </lineage>
</organism>
<accession>A0A5E4MJF2</accession>
<feature type="region of interest" description="Disordered" evidence="1">
    <location>
        <begin position="282"/>
        <end position="362"/>
    </location>
</feature>
<dbReference type="GO" id="GO:0032021">
    <property type="term" value="C:NELF complex"/>
    <property type="evidence" value="ECO:0007669"/>
    <property type="project" value="TreeGrafter"/>
</dbReference>
<dbReference type="PROSITE" id="PS51838">
    <property type="entry name" value="HDAG"/>
    <property type="match status" value="1"/>
</dbReference>
<dbReference type="OrthoDB" id="2135488at2759"/>
<dbReference type="EMBL" id="CABPRJ010000950">
    <property type="protein sequence ID" value="VVC31516.1"/>
    <property type="molecule type" value="Genomic_DNA"/>
</dbReference>
<feature type="domain" description="HDAg" evidence="2">
    <location>
        <begin position="89"/>
        <end position="257"/>
    </location>
</feature>
<dbReference type="PANTHER" id="PTHR13328">
    <property type="entry name" value="NEGATIVE ELONGATION FACTOR A NELF-A"/>
    <property type="match status" value="1"/>
</dbReference>
<reference evidence="3 4" key="1">
    <citation type="submission" date="2019-08" db="EMBL/GenBank/DDBJ databases">
        <authorList>
            <person name="Alioto T."/>
            <person name="Alioto T."/>
            <person name="Gomez Garrido J."/>
        </authorList>
    </citation>
    <scope>NUCLEOTIDE SEQUENCE [LARGE SCALE GENOMIC DNA]</scope>
</reference>
<dbReference type="AlphaFoldDB" id="A0A5E4MJF2"/>
<evidence type="ECO:0000259" key="2">
    <source>
        <dbReference type="PROSITE" id="PS51838"/>
    </source>
</evidence>
<feature type="region of interest" description="Disordered" evidence="1">
    <location>
        <begin position="203"/>
        <end position="248"/>
    </location>
</feature>
<dbReference type="PANTHER" id="PTHR13328:SF4">
    <property type="entry name" value="NEGATIVE ELONGATION FACTOR A"/>
    <property type="match status" value="1"/>
</dbReference>
<proteinExistence type="predicted"/>
<gene>
    <name evidence="3" type="ORF">CINCED_3A019474</name>
</gene>
<sequence>MASVRDSDISLWLHNKLGTTSDTWISGSICTQLTSDVLRNIKDCFPDLQTQVKLKLLLSFFHIPRRNIAEWRTELEEILEVACVDSEQWVSMLAEMMKTFPSTGSLNVTEFFHNEDNNRIFNDLITDLKKIVRKNMDYTMLPLECLYLNKSALVNVVGPPPTAVKHFNLKRKPKAAAIKAELMNKANDAANNIKKHAAPTVPVRSRGMPRKMTDTTPLKGIPSRSLPSGGFRSNPINSTMTTPARPGVRKDCGIKILEITEQPIGYAQAKKRKKAEMEENKRLLEANNVSTSGTTCQPNSKTEVTSTTPDYAAGLAPLNPPTPAPSTPQHVPSYVAPSTPLPTEPVKEEPATVSSATPLAEESPPAAVASKVIHSPIVQMQVRPQTAQVGVSTTTANTTPIQLSLTVFIFIYFLLLQRSQMKEAHDMFRNSNKVTRPEKALILGFMAGSRDNPCPQLGSLVTVKLSEDHETVLQNDHTLVNMLVETHFQMNYNTGEWKRIKKYIELDQTSMPVASSQLAALAAAATALQNQS</sequence>
<dbReference type="Pfam" id="PF23553">
    <property type="entry name" value="NELF-A_N"/>
    <property type="match status" value="1"/>
</dbReference>
<evidence type="ECO:0000313" key="3">
    <source>
        <dbReference type="EMBL" id="VVC31516.1"/>
    </source>
</evidence>
<dbReference type="InterPro" id="IPR056557">
    <property type="entry name" value="NELF-A_N"/>
</dbReference>
<evidence type="ECO:0000313" key="4">
    <source>
        <dbReference type="Proteomes" id="UP000325440"/>
    </source>
</evidence>
<feature type="compositionally biased region" description="Polar residues" evidence="1">
    <location>
        <begin position="287"/>
        <end position="309"/>
    </location>
</feature>
<dbReference type="GO" id="GO:0034244">
    <property type="term" value="P:negative regulation of transcription elongation by RNA polymerase II"/>
    <property type="evidence" value="ECO:0007669"/>
    <property type="project" value="TreeGrafter"/>
</dbReference>
<protein>
    <recommendedName>
        <fullName evidence="2">HDAg domain-containing protein</fullName>
    </recommendedName>
</protein>
<keyword evidence="4" id="KW-1185">Reference proteome</keyword>
<name>A0A5E4MJF2_9HEMI</name>
<evidence type="ECO:0000256" key="1">
    <source>
        <dbReference type="SAM" id="MobiDB-lite"/>
    </source>
</evidence>
<dbReference type="Proteomes" id="UP000325440">
    <property type="component" value="Unassembled WGS sequence"/>
</dbReference>